<evidence type="ECO:0000256" key="2">
    <source>
        <dbReference type="ARBA" id="ARBA00022475"/>
    </source>
</evidence>
<reference evidence="10" key="1">
    <citation type="submission" date="2023-07" db="EMBL/GenBank/DDBJ databases">
        <title>Genomic Encyclopedia of Type Strains, Phase IV (KMG-IV): sequencing the most valuable type-strain genomes for metagenomic binning, comparative biology and taxonomic classification.</title>
        <authorList>
            <person name="Goeker M."/>
        </authorList>
    </citation>
    <scope>NUCLEOTIDE SEQUENCE [LARGE SCALE GENOMIC DNA]</scope>
    <source>
        <strain evidence="10">DSM 21204</strain>
    </source>
</reference>
<dbReference type="SUPFAM" id="SSF50447">
    <property type="entry name" value="Translation proteins"/>
    <property type="match status" value="1"/>
</dbReference>
<dbReference type="PROSITE" id="PS00301">
    <property type="entry name" value="G_TR_1"/>
    <property type="match status" value="1"/>
</dbReference>
<sequence length="597" mass="66802">MNKKIKNFCIIAHIDHGKSTLSDRLIEMTGALSKREMTAQVLDSMELERERGITIKLNAVRLNYTDPVTKEKYELNLIDTPGHADFSYEVSRSLAACEAALLVVDASQGVQAQTISNVYLALENELEIIPVLNKVDLPGANVEATIQEIESRIGLSCEYAPQISAKSGLNCQQVLDAIIKYVPNAPTPNDRPLKALVFDSYYDPYKGAIVFIRIIEGVLKTNDKIKFMVSGKEMQAVLLGIKTPKFEEVAELRAGEVGYFAANIKNLHDVAVGDTITHTDAPAAEALPGYRKVLPMVFCGLYPIDTSQYAAFKDAMNKIALSDASLVFEYETSQVLGFGIRCGFLGLLHMDIIKERLSREYKIDLIATAPSVSYEIHLTNGEILTIHNPTDLPHLSRIKTIYEPYVKTKISIPEKYTGKIMELCQERRGIYSDMLLDSAVQRTIVYEMPLSELIYGFHDRMKSVSNGYASLDYELIGLRPAKLQKVDLLLNGNPVDALSFITDRESAYYKAKRIVEKLKEIIPQHLFEIPVQAAIGTKVIARETIKALKKNVTAKCYGGDITRKRKLWDKQKEGKKRMKAIGVVDVPQDVFIKILEE</sequence>
<comment type="catalytic activity">
    <reaction evidence="8">
        <text>GTP + H2O = GDP + phosphate + H(+)</text>
        <dbReference type="Rhea" id="RHEA:19669"/>
        <dbReference type="ChEBI" id="CHEBI:15377"/>
        <dbReference type="ChEBI" id="CHEBI:15378"/>
        <dbReference type="ChEBI" id="CHEBI:37565"/>
        <dbReference type="ChEBI" id="CHEBI:43474"/>
        <dbReference type="ChEBI" id="CHEBI:58189"/>
        <dbReference type="EC" id="3.6.5.n1"/>
    </reaction>
</comment>
<dbReference type="Proteomes" id="UP001240643">
    <property type="component" value="Unassembled WGS sequence"/>
</dbReference>
<dbReference type="HAMAP" id="MF_00071">
    <property type="entry name" value="LepA"/>
    <property type="match status" value="1"/>
</dbReference>
<feature type="binding site" evidence="8">
    <location>
        <begin position="133"/>
        <end position="136"/>
    </location>
    <ligand>
        <name>GTP</name>
        <dbReference type="ChEBI" id="CHEBI:37565"/>
    </ligand>
</feature>
<comment type="subcellular location">
    <subcellularLocation>
        <location evidence="8">Cell membrane</location>
        <topology evidence="8">Peripheral membrane protein</topology>
        <orientation evidence="8">Cytoplasmic side</orientation>
    </subcellularLocation>
</comment>
<comment type="similarity">
    <text evidence="1 8">Belongs to the TRAFAC class translation factor GTPase superfamily. Classic translation factor GTPase family. LepA subfamily.</text>
</comment>
<organism evidence="10 11">
    <name type="scientific">Mycoplasmoides fastidiosum</name>
    <dbReference type="NCBI Taxonomy" id="92758"/>
    <lineage>
        <taxon>Bacteria</taxon>
        <taxon>Bacillati</taxon>
        <taxon>Mycoplasmatota</taxon>
        <taxon>Mycoplasmoidales</taxon>
        <taxon>Mycoplasmoidaceae</taxon>
        <taxon>Mycoplasmoides</taxon>
    </lineage>
</organism>
<evidence type="ECO:0000313" key="10">
    <source>
        <dbReference type="EMBL" id="MDQ0513693.1"/>
    </source>
</evidence>
<evidence type="ECO:0000256" key="5">
    <source>
        <dbReference type="ARBA" id="ARBA00022917"/>
    </source>
</evidence>
<dbReference type="Pfam" id="PF06421">
    <property type="entry name" value="LepA_C"/>
    <property type="match status" value="1"/>
</dbReference>
<dbReference type="CDD" id="cd01890">
    <property type="entry name" value="LepA"/>
    <property type="match status" value="1"/>
</dbReference>
<evidence type="ECO:0000256" key="3">
    <source>
        <dbReference type="ARBA" id="ARBA00022741"/>
    </source>
</evidence>
<dbReference type="InterPro" id="IPR035647">
    <property type="entry name" value="EFG_III/V"/>
</dbReference>
<evidence type="ECO:0000256" key="8">
    <source>
        <dbReference type="HAMAP-Rule" id="MF_00071"/>
    </source>
</evidence>
<evidence type="ECO:0000313" key="11">
    <source>
        <dbReference type="Proteomes" id="UP001240643"/>
    </source>
</evidence>
<keyword evidence="11" id="KW-1185">Reference proteome</keyword>
<evidence type="ECO:0000256" key="6">
    <source>
        <dbReference type="ARBA" id="ARBA00023134"/>
    </source>
</evidence>
<dbReference type="Gene3D" id="3.30.70.240">
    <property type="match status" value="1"/>
</dbReference>
<feature type="binding site" evidence="8">
    <location>
        <begin position="15"/>
        <end position="20"/>
    </location>
    <ligand>
        <name>GTP</name>
        <dbReference type="ChEBI" id="CHEBI:37565"/>
    </ligand>
</feature>
<dbReference type="InterPro" id="IPR005225">
    <property type="entry name" value="Small_GTP-bd"/>
</dbReference>
<dbReference type="NCBIfam" id="TIGR00231">
    <property type="entry name" value="small_GTP"/>
    <property type="match status" value="1"/>
</dbReference>
<dbReference type="PANTHER" id="PTHR43512:SF4">
    <property type="entry name" value="TRANSLATION FACTOR GUF1 HOMOLOG, CHLOROPLASTIC"/>
    <property type="match status" value="1"/>
</dbReference>
<dbReference type="Pfam" id="PF03144">
    <property type="entry name" value="GTP_EFTU_D2"/>
    <property type="match status" value="1"/>
</dbReference>
<dbReference type="NCBIfam" id="TIGR01393">
    <property type="entry name" value="lepA"/>
    <property type="match status" value="1"/>
</dbReference>
<dbReference type="CDD" id="cd03709">
    <property type="entry name" value="lepA_C"/>
    <property type="match status" value="1"/>
</dbReference>
<dbReference type="InterPro" id="IPR009000">
    <property type="entry name" value="Transl_B-barrel_sf"/>
</dbReference>
<dbReference type="SUPFAM" id="SSF52540">
    <property type="entry name" value="P-loop containing nucleoside triphosphate hydrolases"/>
    <property type="match status" value="1"/>
</dbReference>
<keyword evidence="4 8" id="KW-0378">Hydrolase</keyword>
<dbReference type="EMBL" id="JAUSWO010000001">
    <property type="protein sequence ID" value="MDQ0513693.1"/>
    <property type="molecule type" value="Genomic_DNA"/>
</dbReference>
<dbReference type="PRINTS" id="PR00315">
    <property type="entry name" value="ELONGATNFCT"/>
</dbReference>
<proteinExistence type="inferred from homology"/>
<dbReference type="InterPro" id="IPR013842">
    <property type="entry name" value="LepA_CTD"/>
</dbReference>
<dbReference type="Gene3D" id="3.30.70.870">
    <property type="entry name" value="Elongation Factor G (Translational Gtpase), domain 3"/>
    <property type="match status" value="1"/>
</dbReference>
<dbReference type="SMART" id="SM00838">
    <property type="entry name" value="EFG_C"/>
    <property type="match status" value="1"/>
</dbReference>
<dbReference type="InterPro" id="IPR000640">
    <property type="entry name" value="EFG_V-like"/>
</dbReference>
<keyword evidence="5 8" id="KW-0648">Protein biosynthesis</keyword>
<comment type="function">
    <text evidence="8">Required for accurate and efficient protein synthesis under certain stress conditions. May act as a fidelity factor of the translation reaction, by catalyzing a one-codon backward translocation of tRNAs on improperly translocated ribosomes. Back-translocation proceeds from a post-translocation (POST) complex to a pre-translocation (PRE) complex, thus giving elongation factor G a second chance to translocate the tRNAs correctly. Binds to ribosomes in a GTP-dependent manner.</text>
</comment>
<dbReference type="Gene3D" id="3.40.50.300">
    <property type="entry name" value="P-loop containing nucleotide triphosphate hydrolases"/>
    <property type="match status" value="1"/>
</dbReference>
<keyword evidence="7 8" id="KW-0472">Membrane</keyword>
<evidence type="ECO:0000256" key="7">
    <source>
        <dbReference type="ARBA" id="ARBA00023136"/>
    </source>
</evidence>
<accession>A0ABU0LYC9</accession>
<dbReference type="InterPro" id="IPR027417">
    <property type="entry name" value="P-loop_NTPase"/>
</dbReference>
<dbReference type="CDD" id="cd16260">
    <property type="entry name" value="EF4_III"/>
    <property type="match status" value="1"/>
</dbReference>
<dbReference type="SUPFAM" id="SSF54980">
    <property type="entry name" value="EF-G C-terminal domain-like"/>
    <property type="match status" value="2"/>
</dbReference>
<dbReference type="RefSeq" id="WP_256547609.1">
    <property type="nucleotide sequence ID" value="NZ_CP101809.1"/>
</dbReference>
<dbReference type="PANTHER" id="PTHR43512">
    <property type="entry name" value="TRANSLATION FACTOR GUF1-RELATED"/>
    <property type="match status" value="1"/>
</dbReference>
<evidence type="ECO:0000256" key="4">
    <source>
        <dbReference type="ARBA" id="ARBA00022801"/>
    </source>
</evidence>
<dbReference type="InterPro" id="IPR035654">
    <property type="entry name" value="LepA_IV"/>
</dbReference>
<comment type="caution">
    <text evidence="10">The sequence shown here is derived from an EMBL/GenBank/DDBJ whole genome shotgun (WGS) entry which is preliminary data.</text>
</comment>
<evidence type="ECO:0000259" key="9">
    <source>
        <dbReference type="PROSITE" id="PS51722"/>
    </source>
</evidence>
<evidence type="ECO:0000256" key="1">
    <source>
        <dbReference type="ARBA" id="ARBA00005454"/>
    </source>
</evidence>
<dbReference type="CDD" id="cd03699">
    <property type="entry name" value="EF4_II"/>
    <property type="match status" value="1"/>
</dbReference>
<dbReference type="InterPro" id="IPR004161">
    <property type="entry name" value="EFTu-like_2"/>
</dbReference>
<dbReference type="EC" id="3.6.5.n1" evidence="8"/>
<gene>
    <name evidence="8" type="primary">lepA</name>
    <name evidence="10" type="ORF">J2Z62_000131</name>
</gene>
<dbReference type="InterPro" id="IPR006297">
    <property type="entry name" value="EF-4"/>
</dbReference>
<dbReference type="PROSITE" id="PS51722">
    <property type="entry name" value="G_TR_2"/>
    <property type="match status" value="1"/>
</dbReference>
<dbReference type="InterPro" id="IPR038363">
    <property type="entry name" value="LepA_C_sf"/>
</dbReference>
<dbReference type="Pfam" id="PF00009">
    <property type="entry name" value="GTP_EFTU"/>
    <property type="match status" value="1"/>
</dbReference>
<name>A0ABU0LYC9_9BACT</name>
<dbReference type="Gene3D" id="2.40.30.10">
    <property type="entry name" value="Translation factors"/>
    <property type="match status" value="1"/>
</dbReference>
<keyword evidence="6 8" id="KW-0342">GTP-binding</keyword>
<dbReference type="InterPro" id="IPR000795">
    <property type="entry name" value="T_Tr_GTP-bd_dom"/>
</dbReference>
<feature type="domain" description="Tr-type G" evidence="9">
    <location>
        <begin position="3"/>
        <end position="187"/>
    </location>
</feature>
<keyword evidence="3 8" id="KW-0547">Nucleotide-binding</keyword>
<dbReference type="Gene3D" id="3.30.70.2570">
    <property type="entry name" value="Elongation factor 4, C-terminal domain"/>
    <property type="match status" value="1"/>
</dbReference>
<dbReference type="InterPro" id="IPR031157">
    <property type="entry name" value="G_TR_CS"/>
</dbReference>
<dbReference type="Pfam" id="PF00679">
    <property type="entry name" value="EFG_C"/>
    <property type="match status" value="1"/>
</dbReference>
<keyword evidence="2 8" id="KW-1003">Cell membrane</keyword>
<protein>
    <recommendedName>
        <fullName evidence="8">Elongation factor 4</fullName>
        <shortName evidence="8">EF-4</shortName>
        <ecNumber evidence="8">3.6.5.n1</ecNumber>
    </recommendedName>
    <alternativeName>
        <fullName evidence="8">Ribosomal back-translocase LepA</fullName>
    </alternativeName>
</protein>